<dbReference type="Proteomes" id="UP000290288">
    <property type="component" value="Unassembled WGS sequence"/>
</dbReference>
<organism evidence="3 4">
    <name type="scientific">Candolleomyces aberdarensis</name>
    <dbReference type="NCBI Taxonomy" id="2316362"/>
    <lineage>
        <taxon>Eukaryota</taxon>
        <taxon>Fungi</taxon>
        <taxon>Dikarya</taxon>
        <taxon>Basidiomycota</taxon>
        <taxon>Agaricomycotina</taxon>
        <taxon>Agaricomycetes</taxon>
        <taxon>Agaricomycetidae</taxon>
        <taxon>Agaricales</taxon>
        <taxon>Agaricineae</taxon>
        <taxon>Psathyrellaceae</taxon>
        <taxon>Candolleomyces</taxon>
    </lineage>
</organism>
<comment type="caution">
    <text evidence="3">The sequence shown here is derived from an EMBL/GenBank/DDBJ whole genome shotgun (WGS) entry which is preliminary data.</text>
</comment>
<sequence>MVKTNPFNFVIAILFASFLHVSAQTYTVTNRCPSAIELFIGQTSEGNLATNQSIVKTGLGTSAGFFYTKANGGDDDDGDLEAARAGFYFEPDYWYYYIVRDDGDLNTGISITPDQPADNGPPVFHGPVPPPPDAPAPSPPLYQCRVPGTNFEITFCPSGVWPTDDDNDDNDDDRD</sequence>
<dbReference type="AlphaFoldDB" id="A0A4Q2D6M7"/>
<keyword evidence="4" id="KW-1185">Reference proteome</keyword>
<feature type="signal peptide" evidence="2">
    <location>
        <begin position="1"/>
        <end position="23"/>
    </location>
</feature>
<accession>A0A4Q2D6M7</accession>
<reference evidence="3 4" key="1">
    <citation type="submission" date="2019-01" db="EMBL/GenBank/DDBJ databases">
        <title>Draft genome sequence of Psathyrella aberdarensis IHI B618.</title>
        <authorList>
            <person name="Buettner E."/>
            <person name="Kellner H."/>
        </authorList>
    </citation>
    <scope>NUCLEOTIDE SEQUENCE [LARGE SCALE GENOMIC DNA]</scope>
    <source>
        <strain evidence="3 4">IHI B618</strain>
    </source>
</reference>
<evidence type="ECO:0000313" key="4">
    <source>
        <dbReference type="Proteomes" id="UP000290288"/>
    </source>
</evidence>
<dbReference type="EMBL" id="SDEE01000598">
    <property type="protein sequence ID" value="RXW15113.1"/>
    <property type="molecule type" value="Genomic_DNA"/>
</dbReference>
<keyword evidence="2" id="KW-0732">Signal</keyword>
<protein>
    <submittedName>
        <fullName evidence="3">Uncharacterized protein</fullName>
    </submittedName>
</protein>
<proteinExistence type="predicted"/>
<dbReference type="OrthoDB" id="2909458at2759"/>
<evidence type="ECO:0000313" key="3">
    <source>
        <dbReference type="EMBL" id="RXW15113.1"/>
    </source>
</evidence>
<gene>
    <name evidence="3" type="ORF">EST38_g10744</name>
</gene>
<evidence type="ECO:0000256" key="2">
    <source>
        <dbReference type="SAM" id="SignalP"/>
    </source>
</evidence>
<feature type="region of interest" description="Disordered" evidence="1">
    <location>
        <begin position="112"/>
        <end position="140"/>
    </location>
</feature>
<feature type="chain" id="PRO_5020612976" evidence="2">
    <location>
        <begin position="24"/>
        <end position="175"/>
    </location>
</feature>
<feature type="compositionally biased region" description="Pro residues" evidence="1">
    <location>
        <begin position="127"/>
        <end position="140"/>
    </location>
</feature>
<evidence type="ECO:0000256" key="1">
    <source>
        <dbReference type="SAM" id="MobiDB-lite"/>
    </source>
</evidence>
<name>A0A4Q2D6M7_9AGAR</name>